<organism evidence="1 2">
    <name type="scientific">Sphingomonas hengshuiensis</name>
    <dbReference type="NCBI Taxonomy" id="1609977"/>
    <lineage>
        <taxon>Bacteria</taxon>
        <taxon>Pseudomonadati</taxon>
        <taxon>Pseudomonadota</taxon>
        <taxon>Alphaproteobacteria</taxon>
        <taxon>Sphingomonadales</taxon>
        <taxon>Sphingomonadaceae</taxon>
        <taxon>Sphingomonas</taxon>
    </lineage>
</organism>
<sequence length="111" mass="13016">MARRDNLADDWPPLRTITDLALGHWNVRLSCPHCKYIRVVSGGGLWYLFYNRHWSDNVREAPRRLFCARCRVRNGKKVAPRIEKTKDAPTGDSLPDPSDYEWKKLIARHRS</sequence>
<reference evidence="1 2" key="2">
    <citation type="submission" date="2015-02" db="EMBL/GenBank/DDBJ databases">
        <title>The complete genome of Sphingomonas hengshuiensis sp. WHSC-8 isolated from soil of Hengshui Lake.</title>
        <authorList>
            <person name="Wei S."/>
            <person name="Guo J."/>
            <person name="Su C."/>
            <person name="Wu R."/>
            <person name="Zhang Z."/>
            <person name="Liang K."/>
            <person name="Li H."/>
            <person name="Wang T."/>
            <person name="Liu H."/>
            <person name="Zhang C."/>
            <person name="Li Z."/>
            <person name="Wang Q."/>
            <person name="Meng J."/>
        </authorList>
    </citation>
    <scope>NUCLEOTIDE SEQUENCE [LARGE SCALE GENOMIC DNA]</scope>
    <source>
        <strain evidence="1 2">WHSC-8</strain>
    </source>
</reference>
<dbReference type="KEGG" id="sphi:TS85_18975"/>
<evidence type="ECO:0000313" key="2">
    <source>
        <dbReference type="Proteomes" id="UP000032300"/>
    </source>
</evidence>
<accession>A0A7U4LGR5</accession>
<dbReference type="Proteomes" id="UP000032300">
    <property type="component" value="Chromosome"/>
</dbReference>
<name>A0A7U4LGR5_9SPHN</name>
<reference evidence="1 2" key="1">
    <citation type="journal article" date="2015" name="Int. J. Syst. Evol. Microbiol.">
        <title>Sphingomonas hengshuiensis sp. nov., isolated from lake wetland.</title>
        <authorList>
            <person name="Wei S."/>
            <person name="Wang T."/>
            <person name="Liu H."/>
            <person name="Zhang C."/>
            <person name="Guo J."/>
            <person name="Wang Q."/>
            <person name="Liang K."/>
            <person name="Zhang Z."/>
        </authorList>
    </citation>
    <scope>NUCLEOTIDE SEQUENCE [LARGE SCALE GENOMIC DNA]</scope>
    <source>
        <strain evidence="1 2">WHSC-8</strain>
    </source>
</reference>
<dbReference type="AlphaFoldDB" id="A0A7U4LGR5"/>
<proteinExistence type="predicted"/>
<gene>
    <name evidence="1" type="ORF">TS85_18975</name>
</gene>
<dbReference type="EMBL" id="CP010836">
    <property type="protein sequence ID" value="AJP73424.1"/>
    <property type="molecule type" value="Genomic_DNA"/>
</dbReference>
<protein>
    <submittedName>
        <fullName evidence="1">Uncharacterized protein</fullName>
    </submittedName>
</protein>
<evidence type="ECO:0000313" key="1">
    <source>
        <dbReference type="EMBL" id="AJP73424.1"/>
    </source>
</evidence>
<keyword evidence="2" id="KW-1185">Reference proteome</keyword>